<proteinExistence type="inferred from homology"/>
<dbReference type="PROSITE" id="PS51935">
    <property type="entry name" value="NLPC_P60"/>
    <property type="match status" value="1"/>
</dbReference>
<dbReference type="InterPro" id="IPR048816">
    <property type="entry name" value="Peptidase_M17_N_1"/>
</dbReference>
<evidence type="ECO:0000259" key="8">
    <source>
        <dbReference type="PROSITE" id="PS51935"/>
    </source>
</evidence>
<dbReference type="EMBL" id="CAXAMM010037891">
    <property type="protein sequence ID" value="CAK9077843.1"/>
    <property type="molecule type" value="Genomic_DNA"/>
</dbReference>
<protein>
    <submittedName>
        <fullName evidence="9">Probable cytosol aminopeptidase (Leucine aminopeptidase) (LAP) (Leucyl aminopeptidase)</fullName>
    </submittedName>
</protein>
<dbReference type="Proteomes" id="UP001642464">
    <property type="component" value="Unassembled WGS sequence"/>
</dbReference>
<dbReference type="InterPro" id="IPR011356">
    <property type="entry name" value="Leucine_aapep/pepB"/>
</dbReference>
<dbReference type="Gene3D" id="3.40.630.10">
    <property type="entry name" value="Zn peptidases"/>
    <property type="match status" value="1"/>
</dbReference>
<evidence type="ECO:0000256" key="4">
    <source>
        <dbReference type="ARBA" id="ARBA00022670"/>
    </source>
</evidence>
<reference evidence="9 10" key="1">
    <citation type="submission" date="2024-02" db="EMBL/GenBank/DDBJ databases">
        <authorList>
            <person name="Chen Y."/>
            <person name="Shah S."/>
            <person name="Dougan E. K."/>
            <person name="Thang M."/>
            <person name="Chan C."/>
        </authorList>
    </citation>
    <scope>NUCLEOTIDE SEQUENCE [LARGE SCALE GENOMIC DNA]</scope>
</reference>
<comment type="caution">
    <text evidence="9">The sequence shown here is derived from an EMBL/GenBank/DDBJ whole genome shotgun (WGS) entry which is preliminary data.</text>
</comment>
<dbReference type="Pfam" id="PF00883">
    <property type="entry name" value="Peptidase_M17"/>
    <property type="match status" value="1"/>
</dbReference>
<dbReference type="InterPro" id="IPR000819">
    <property type="entry name" value="Peptidase_M17_C"/>
</dbReference>
<dbReference type="Pfam" id="PF00877">
    <property type="entry name" value="NLPC_P60"/>
    <property type="match status" value="1"/>
</dbReference>
<dbReference type="PROSITE" id="PS00631">
    <property type="entry name" value="CYTOSOL_AP"/>
    <property type="match status" value="1"/>
</dbReference>
<evidence type="ECO:0000256" key="3">
    <source>
        <dbReference type="ARBA" id="ARBA00022438"/>
    </source>
</evidence>
<dbReference type="InterPro" id="IPR038765">
    <property type="entry name" value="Papain-like_cys_pep_sf"/>
</dbReference>
<evidence type="ECO:0000313" key="9">
    <source>
        <dbReference type="EMBL" id="CAK9077843.1"/>
    </source>
</evidence>
<dbReference type="SUPFAM" id="SSF53187">
    <property type="entry name" value="Zn-dependent exopeptidases"/>
    <property type="match status" value="1"/>
</dbReference>
<evidence type="ECO:0000256" key="2">
    <source>
        <dbReference type="ARBA" id="ARBA00009528"/>
    </source>
</evidence>
<evidence type="ECO:0000256" key="6">
    <source>
        <dbReference type="ARBA" id="ARBA00022807"/>
    </source>
</evidence>
<dbReference type="InterPro" id="IPR041382">
    <property type="entry name" value="SH3_16"/>
</dbReference>
<dbReference type="SUPFAM" id="SSF54001">
    <property type="entry name" value="Cysteine proteinases"/>
    <property type="match status" value="1"/>
</dbReference>
<feature type="domain" description="NlpC/P60" evidence="8">
    <location>
        <begin position="667"/>
        <end position="794"/>
    </location>
</feature>
<dbReference type="PANTHER" id="PTHR11963:SF20">
    <property type="entry name" value="PEPTIDASE B"/>
    <property type="match status" value="1"/>
</dbReference>
<dbReference type="PRINTS" id="PR00481">
    <property type="entry name" value="LAMNOPPTDASE"/>
</dbReference>
<dbReference type="InterPro" id="IPR043472">
    <property type="entry name" value="Macro_dom-like"/>
</dbReference>
<organism evidence="9 10">
    <name type="scientific">Durusdinium trenchii</name>
    <dbReference type="NCBI Taxonomy" id="1381693"/>
    <lineage>
        <taxon>Eukaryota</taxon>
        <taxon>Sar</taxon>
        <taxon>Alveolata</taxon>
        <taxon>Dinophyceae</taxon>
        <taxon>Suessiales</taxon>
        <taxon>Symbiodiniaceae</taxon>
        <taxon>Durusdinium</taxon>
    </lineage>
</organism>
<comment type="similarity">
    <text evidence="1">Belongs to the peptidase C40 family.</text>
</comment>
<evidence type="ECO:0000256" key="5">
    <source>
        <dbReference type="ARBA" id="ARBA00022801"/>
    </source>
</evidence>
<dbReference type="Gene3D" id="2.30.30.40">
    <property type="entry name" value="SH3 Domains"/>
    <property type="match status" value="1"/>
</dbReference>
<keyword evidence="10" id="KW-1185">Reference proteome</keyword>
<dbReference type="InterPro" id="IPR000064">
    <property type="entry name" value="NLP_P60_dom"/>
</dbReference>
<dbReference type="Pfam" id="PF21337">
    <property type="entry name" value="Peptidase_M17_N_1"/>
    <property type="match status" value="1"/>
</dbReference>
<dbReference type="PANTHER" id="PTHR11963">
    <property type="entry name" value="LEUCINE AMINOPEPTIDASE-RELATED"/>
    <property type="match status" value="1"/>
</dbReference>
<feature type="compositionally biased region" description="Basic and acidic residues" evidence="7">
    <location>
        <begin position="475"/>
        <end position="490"/>
    </location>
</feature>
<dbReference type="GO" id="GO:0004177">
    <property type="term" value="F:aminopeptidase activity"/>
    <property type="evidence" value="ECO:0007669"/>
    <property type="project" value="UniProtKB-KW"/>
</dbReference>
<feature type="region of interest" description="Disordered" evidence="7">
    <location>
        <begin position="456"/>
        <end position="520"/>
    </location>
</feature>
<sequence>MTETRLPARSITPLDVLAPHDTPDASIPIWLVSDDAPLESNEGPDDAARRWLEATRFTGAAKKQAIFPGPDGAPAGVVLGIGNGAVGDPSGPSEVLMGQLAASLPSGLYHLASETAHGALAAVAWGLGAYRFRRYKSAPGDAPPRLKLPKGVDLDAIVSQVGAVWTGRDLINTPASDLGPAELEAAVNGLAEDHGATVSTIVGEDLLTHGHRMIHAVGRANPRQPRLIDLRWKKPGGRADAPSVTLVGKGITFDTGGLDIKNASGMLLMKKDMGGSAAALTLAQMIMGAGLDVRLRLLIAAAENSIAGDAFRPGDILHSRAGKTVEIGNTDAEGRLVLADAISLADEESPDTLFVFATLTGAARVALGPDLPAFFTNDDAFAQALVAEAAAVGDPLWRLPLWPGYDRHLDSDVADMRNVGDTPFAGAITAALFLKRYVANARRFAHFDLYGWRPAARPLGPKGGEPQTARPHGMTGEKPDDRGRSEENREQAAATPPPVPPTAAPETPSPEPKPDRRRSAVRDDLAALALRGEVVSPRYAAGVVRQVMRPAIPVRREPSAASGLDTEALYGERVTVYDETEGWAWVQLARDRYVGYVPSAALSSTVAVPTHRVKALGTFIYPANDIKAPPTLHLPMNAEVRVAEWGEQFCRLEQGGFVITRHLIERDRTEPDFVDIAERFIGTPYLWGGRTRIGIDCSGLVQIAMEAAGQTCPRDSDMQMAEVGDEIPVPDDLEGLQRGDLVFWKGHVGIMADGLMLVHANAHHMAVVAETLPEAAERIARHASTPIAAIRRPKPKETPSPARA</sequence>
<name>A0ABP0PQY9_9DINO</name>
<keyword evidence="6" id="KW-0788">Thiol protease</keyword>
<gene>
    <name evidence="9" type="ORF">SCF082_LOCUS37312</name>
</gene>
<dbReference type="CDD" id="cd00433">
    <property type="entry name" value="Peptidase_M17"/>
    <property type="match status" value="1"/>
</dbReference>
<dbReference type="Gene3D" id="3.90.1720.10">
    <property type="entry name" value="endopeptidase domain like (from Nostoc punctiforme)"/>
    <property type="match status" value="1"/>
</dbReference>
<accession>A0ABP0PQY9</accession>
<evidence type="ECO:0000256" key="1">
    <source>
        <dbReference type="ARBA" id="ARBA00007074"/>
    </source>
</evidence>
<evidence type="ECO:0000256" key="7">
    <source>
        <dbReference type="SAM" id="MobiDB-lite"/>
    </source>
</evidence>
<feature type="compositionally biased region" description="Pro residues" evidence="7">
    <location>
        <begin position="495"/>
        <end position="511"/>
    </location>
</feature>
<keyword evidence="4" id="KW-0645">Protease</keyword>
<dbReference type="Pfam" id="PF18348">
    <property type="entry name" value="SH3_16"/>
    <property type="match status" value="1"/>
</dbReference>
<comment type="similarity">
    <text evidence="2">Belongs to the peptidase M17 family.</text>
</comment>
<evidence type="ECO:0000313" key="10">
    <source>
        <dbReference type="Proteomes" id="UP001642464"/>
    </source>
</evidence>
<dbReference type="Gene3D" id="3.40.220.10">
    <property type="entry name" value="Leucine Aminopeptidase, subunit E, domain 1"/>
    <property type="match status" value="1"/>
</dbReference>
<keyword evidence="5" id="KW-0378">Hydrolase</keyword>
<keyword evidence="3 9" id="KW-0031">Aminopeptidase</keyword>
<dbReference type="SUPFAM" id="SSF52949">
    <property type="entry name" value="Macro domain-like"/>
    <property type="match status" value="1"/>
</dbReference>